<dbReference type="Proteomes" id="UP000286862">
    <property type="component" value="Unassembled WGS sequence"/>
</dbReference>
<evidence type="ECO:0000313" key="2">
    <source>
        <dbReference type="Proteomes" id="UP000286862"/>
    </source>
</evidence>
<reference evidence="1 2" key="1">
    <citation type="submission" date="2017-01" db="EMBL/GenBank/DDBJ databases">
        <title>The cable genome- insights into the physiology and evolution of filamentous bacteria capable of sulfide oxidation via long distance electron transfer.</title>
        <authorList>
            <person name="Schreiber L."/>
            <person name="Bjerg J.T."/>
            <person name="Boggild A."/>
            <person name="Van De Vossenberg J."/>
            <person name="Meysman F."/>
            <person name="Nielsen L.P."/>
            <person name="Schramm A."/>
            <person name="Kjeldsen K.U."/>
        </authorList>
    </citation>
    <scope>NUCLEOTIDE SEQUENCE [LARGE SCALE GENOMIC DNA]</scope>
    <source>
        <strain evidence="1">A2</strain>
    </source>
</reference>
<dbReference type="EMBL" id="MTKQ01000186">
    <property type="protein sequence ID" value="RWX47033.1"/>
    <property type="molecule type" value="Genomic_DNA"/>
</dbReference>
<comment type="caution">
    <text evidence="1">The sequence shown here is derived from an EMBL/GenBank/DDBJ whole genome shotgun (WGS) entry which is preliminary data.</text>
</comment>
<proteinExistence type="predicted"/>
<gene>
    <name evidence="1" type="ORF">VT99_11862</name>
</gene>
<organism evidence="1 2">
    <name type="scientific">Candidatus Electrothrix marina</name>
    <dbReference type="NCBI Taxonomy" id="1859130"/>
    <lineage>
        <taxon>Bacteria</taxon>
        <taxon>Pseudomonadati</taxon>
        <taxon>Thermodesulfobacteriota</taxon>
        <taxon>Desulfobulbia</taxon>
        <taxon>Desulfobulbales</taxon>
        <taxon>Desulfobulbaceae</taxon>
        <taxon>Candidatus Electrothrix</taxon>
    </lineage>
</organism>
<evidence type="ECO:0000313" key="1">
    <source>
        <dbReference type="EMBL" id="RWX47033.1"/>
    </source>
</evidence>
<sequence>MQDFKVEASELALEKAAKMICTMKTGLCPIHEENFSGCHCTCHEEIRPWQCWVIHFKSIAEH</sequence>
<name>A0A444J1Y7_9BACT</name>
<accession>A0A444J1Y7</accession>
<dbReference type="AlphaFoldDB" id="A0A444J1Y7"/>
<protein>
    <submittedName>
        <fullName evidence="1">Uncharacterized protein</fullName>
    </submittedName>
</protein>